<dbReference type="Gene3D" id="1.10.238.10">
    <property type="entry name" value="EF-hand"/>
    <property type="match status" value="1"/>
</dbReference>
<name>A0ABY8U9X8_TETOB</name>
<accession>A0ABY8U9X8</accession>
<evidence type="ECO:0000256" key="1">
    <source>
        <dbReference type="ARBA" id="ARBA00022837"/>
    </source>
</evidence>
<keyword evidence="3" id="KW-0812">Transmembrane</keyword>
<evidence type="ECO:0000256" key="3">
    <source>
        <dbReference type="SAM" id="Phobius"/>
    </source>
</evidence>
<dbReference type="InterPro" id="IPR018247">
    <property type="entry name" value="EF_Hand_1_Ca_BS"/>
</dbReference>
<dbReference type="Proteomes" id="UP001244341">
    <property type="component" value="Chromosome 9b"/>
</dbReference>
<proteinExistence type="predicted"/>
<feature type="compositionally biased region" description="Low complexity" evidence="2">
    <location>
        <begin position="65"/>
        <end position="76"/>
    </location>
</feature>
<keyword evidence="1" id="KW-0106">Calcium</keyword>
<organism evidence="4 5">
    <name type="scientific">Tetradesmus obliquus</name>
    <name type="common">Green alga</name>
    <name type="synonym">Acutodesmus obliquus</name>
    <dbReference type="NCBI Taxonomy" id="3088"/>
    <lineage>
        <taxon>Eukaryota</taxon>
        <taxon>Viridiplantae</taxon>
        <taxon>Chlorophyta</taxon>
        <taxon>core chlorophytes</taxon>
        <taxon>Chlorophyceae</taxon>
        <taxon>CS clade</taxon>
        <taxon>Sphaeropleales</taxon>
        <taxon>Scenedesmaceae</taxon>
        <taxon>Tetradesmus</taxon>
    </lineage>
</organism>
<protein>
    <recommendedName>
        <fullName evidence="6">EF-hand domain-containing protein</fullName>
    </recommendedName>
</protein>
<feature type="transmembrane region" description="Helical" evidence="3">
    <location>
        <begin position="304"/>
        <end position="329"/>
    </location>
</feature>
<dbReference type="SUPFAM" id="SSF47473">
    <property type="entry name" value="EF-hand"/>
    <property type="match status" value="1"/>
</dbReference>
<dbReference type="InterPro" id="IPR011992">
    <property type="entry name" value="EF-hand-dom_pair"/>
</dbReference>
<evidence type="ECO:0000313" key="4">
    <source>
        <dbReference type="EMBL" id="WIA18277.1"/>
    </source>
</evidence>
<keyword evidence="3" id="KW-1133">Transmembrane helix</keyword>
<keyword evidence="5" id="KW-1185">Reference proteome</keyword>
<dbReference type="CDD" id="cd00051">
    <property type="entry name" value="EFh"/>
    <property type="match status" value="1"/>
</dbReference>
<feature type="region of interest" description="Disordered" evidence="2">
    <location>
        <begin position="1"/>
        <end position="26"/>
    </location>
</feature>
<sequence length="369" mass="39394">MGRMQIAHRGGSLQHTPAACRSSGRHRAVHSHTRIVGGFNHAQLLEAGRQRDLRTRPNAAENAPAAGTSSRPEAAAAAAADPAAAATAADGAAAAAAASSSISSTGIDSLSVLTSTEPIDRLRYQALLMFDHWDSSSSGRLSGEQLGQFFTWCTRKVSWSPGLSEVLAGVTNSWASLAQTGCSREQFVRIIRSQVHAVSTSAAYTGSMMRPDEAARLQAQMSLNKTELAAAKWVFGLLDFDNDGKVALSMYKAAQGIEAYVYEDKIEDADADDDGLISFEEFLVSYAKPKPIGKNMLIMAINTAAIFFILQAPFLDVMLKVVLVGVLMLRPQLISRPAALLYDAIKAIVDSSKAQAEVAKANRGVWRPA</sequence>
<feature type="region of interest" description="Disordered" evidence="2">
    <location>
        <begin position="50"/>
        <end position="76"/>
    </location>
</feature>
<reference evidence="4 5" key="1">
    <citation type="submission" date="2023-05" db="EMBL/GenBank/DDBJ databases">
        <title>A 100% complete, gapless, phased diploid assembly of the Scenedesmus obliquus UTEX 3031 genome.</title>
        <authorList>
            <person name="Biondi T.C."/>
            <person name="Hanschen E.R."/>
            <person name="Kwon T."/>
            <person name="Eng W."/>
            <person name="Kruse C.P.S."/>
            <person name="Koehler S.I."/>
            <person name="Kunde Y."/>
            <person name="Gleasner C.D."/>
            <person name="You Mak K.T."/>
            <person name="Polle J."/>
            <person name="Hovde B.T."/>
            <person name="Starkenburg S.R."/>
        </authorList>
    </citation>
    <scope>NUCLEOTIDE SEQUENCE [LARGE SCALE GENOMIC DNA]</scope>
    <source>
        <strain evidence="4 5">DOE0152z</strain>
    </source>
</reference>
<keyword evidence="3" id="KW-0472">Membrane</keyword>
<evidence type="ECO:0000313" key="5">
    <source>
        <dbReference type="Proteomes" id="UP001244341"/>
    </source>
</evidence>
<dbReference type="PROSITE" id="PS00018">
    <property type="entry name" value="EF_HAND_1"/>
    <property type="match status" value="1"/>
</dbReference>
<dbReference type="InterPro" id="IPR002048">
    <property type="entry name" value="EF_hand_dom"/>
</dbReference>
<evidence type="ECO:0008006" key="6">
    <source>
        <dbReference type="Google" id="ProtNLM"/>
    </source>
</evidence>
<evidence type="ECO:0000256" key="2">
    <source>
        <dbReference type="SAM" id="MobiDB-lite"/>
    </source>
</evidence>
<gene>
    <name evidence="4" type="ORF">OEZ85_009744</name>
</gene>
<dbReference type="EMBL" id="CP126216">
    <property type="protein sequence ID" value="WIA18277.1"/>
    <property type="molecule type" value="Genomic_DNA"/>
</dbReference>